<evidence type="ECO:0000313" key="2">
    <source>
        <dbReference type="Proteomes" id="UP000694892"/>
    </source>
</evidence>
<proteinExistence type="predicted"/>
<dbReference type="AlphaFoldDB" id="A0A974HH27"/>
<evidence type="ECO:0000313" key="1">
    <source>
        <dbReference type="EMBL" id="OCT77660.1"/>
    </source>
</evidence>
<organism evidence="1 2">
    <name type="scientific">Xenopus laevis</name>
    <name type="common">African clawed frog</name>
    <dbReference type="NCBI Taxonomy" id="8355"/>
    <lineage>
        <taxon>Eukaryota</taxon>
        <taxon>Metazoa</taxon>
        <taxon>Chordata</taxon>
        <taxon>Craniata</taxon>
        <taxon>Vertebrata</taxon>
        <taxon>Euteleostomi</taxon>
        <taxon>Amphibia</taxon>
        <taxon>Batrachia</taxon>
        <taxon>Anura</taxon>
        <taxon>Pipoidea</taxon>
        <taxon>Pipidae</taxon>
        <taxon>Xenopodinae</taxon>
        <taxon>Xenopus</taxon>
        <taxon>Xenopus</taxon>
    </lineage>
</organism>
<dbReference type="EMBL" id="CM004475">
    <property type="protein sequence ID" value="OCT77660.1"/>
    <property type="molecule type" value="Genomic_DNA"/>
</dbReference>
<reference evidence="2" key="1">
    <citation type="journal article" date="2016" name="Nature">
        <title>Genome evolution in the allotetraploid frog Xenopus laevis.</title>
        <authorList>
            <person name="Session A.M."/>
            <person name="Uno Y."/>
            <person name="Kwon T."/>
            <person name="Chapman J.A."/>
            <person name="Toyoda A."/>
            <person name="Takahashi S."/>
            <person name="Fukui A."/>
            <person name="Hikosaka A."/>
            <person name="Suzuki A."/>
            <person name="Kondo M."/>
            <person name="van Heeringen S.J."/>
            <person name="Quigley I."/>
            <person name="Heinz S."/>
            <person name="Ogino H."/>
            <person name="Ochi H."/>
            <person name="Hellsten U."/>
            <person name="Lyons J.B."/>
            <person name="Simakov O."/>
            <person name="Putnam N."/>
            <person name="Stites J."/>
            <person name="Kuroki Y."/>
            <person name="Tanaka T."/>
            <person name="Michiue T."/>
            <person name="Watanabe M."/>
            <person name="Bogdanovic O."/>
            <person name="Lister R."/>
            <person name="Georgiou G."/>
            <person name="Paranjpe S.S."/>
            <person name="van Kruijsbergen I."/>
            <person name="Shu S."/>
            <person name="Carlson J."/>
            <person name="Kinoshita T."/>
            <person name="Ohta Y."/>
            <person name="Mawaribuchi S."/>
            <person name="Jenkins J."/>
            <person name="Grimwood J."/>
            <person name="Schmutz J."/>
            <person name="Mitros T."/>
            <person name="Mozaffari S.V."/>
            <person name="Suzuki Y."/>
            <person name="Haramoto Y."/>
            <person name="Yamamoto T.S."/>
            <person name="Takagi C."/>
            <person name="Heald R."/>
            <person name="Miller K."/>
            <person name="Haudenschild C."/>
            <person name="Kitzman J."/>
            <person name="Nakayama T."/>
            <person name="Izutsu Y."/>
            <person name="Robert J."/>
            <person name="Fortriede J."/>
            <person name="Burns K."/>
            <person name="Lotay V."/>
            <person name="Karimi K."/>
            <person name="Yasuoka Y."/>
            <person name="Dichmann D.S."/>
            <person name="Flajnik M.F."/>
            <person name="Houston D.W."/>
            <person name="Shendure J."/>
            <person name="DuPasquier L."/>
            <person name="Vize P.D."/>
            <person name="Zorn A.M."/>
            <person name="Ito M."/>
            <person name="Marcotte E.M."/>
            <person name="Wallingford J.B."/>
            <person name="Ito Y."/>
            <person name="Asashima M."/>
            <person name="Ueno N."/>
            <person name="Matsuda Y."/>
            <person name="Veenstra G.J."/>
            <person name="Fujiyama A."/>
            <person name="Harland R.M."/>
            <person name="Taira M."/>
            <person name="Rokhsar D.S."/>
        </authorList>
    </citation>
    <scope>NUCLEOTIDE SEQUENCE [LARGE SCALE GENOMIC DNA]</scope>
    <source>
        <strain evidence="2">J</strain>
    </source>
</reference>
<name>A0A974HH27_XENLA</name>
<gene>
    <name evidence="1" type="ORF">XELAEV_18028752mg</name>
</gene>
<protein>
    <submittedName>
        <fullName evidence="1">Uncharacterized protein</fullName>
    </submittedName>
</protein>
<dbReference type="Proteomes" id="UP000694892">
    <property type="component" value="Chromosome 5S"/>
</dbReference>
<accession>A0A974HH27</accession>
<sequence length="70" mass="7989">MSCTTRHSVNGVLLVGYSEHTVYPWDVNIITSSYARNSLVYYSCGRRALLISYLYAFMLLCSSCQSTRYC</sequence>